<keyword evidence="1" id="KW-0645">Protease</keyword>
<keyword evidence="1" id="KW-0031">Aminopeptidase</keyword>
<accession>A0A371G522</accession>
<keyword evidence="1" id="KW-0378">Hydrolase</keyword>
<feature type="non-terminal residue" evidence="1">
    <location>
        <position position="1"/>
    </location>
</feature>
<dbReference type="InterPro" id="IPR029149">
    <property type="entry name" value="Creatin/AminoP/Spt16_N"/>
</dbReference>
<organism evidence="1 2">
    <name type="scientific">Mucuna pruriens</name>
    <name type="common">Velvet bean</name>
    <name type="synonym">Dolichos pruriens</name>
    <dbReference type="NCBI Taxonomy" id="157652"/>
    <lineage>
        <taxon>Eukaryota</taxon>
        <taxon>Viridiplantae</taxon>
        <taxon>Streptophyta</taxon>
        <taxon>Embryophyta</taxon>
        <taxon>Tracheophyta</taxon>
        <taxon>Spermatophyta</taxon>
        <taxon>Magnoliopsida</taxon>
        <taxon>eudicotyledons</taxon>
        <taxon>Gunneridae</taxon>
        <taxon>Pentapetalae</taxon>
        <taxon>rosids</taxon>
        <taxon>fabids</taxon>
        <taxon>Fabales</taxon>
        <taxon>Fabaceae</taxon>
        <taxon>Papilionoideae</taxon>
        <taxon>50 kb inversion clade</taxon>
        <taxon>NPAAA clade</taxon>
        <taxon>indigoferoid/millettioid clade</taxon>
        <taxon>Phaseoleae</taxon>
        <taxon>Mucuna</taxon>
    </lineage>
</organism>
<dbReference type="GO" id="GO:0004177">
    <property type="term" value="F:aminopeptidase activity"/>
    <property type="evidence" value="ECO:0007669"/>
    <property type="project" value="UniProtKB-KW"/>
</dbReference>
<dbReference type="EMBL" id="QJKJ01006734">
    <property type="protein sequence ID" value="RDX85669.1"/>
    <property type="molecule type" value="Genomic_DNA"/>
</dbReference>
<comment type="caution">
    <text evidence="1">The sequence shown here is derived from an EMBL/GenBank/DDBJ whole genome shotgun (WGS) entry which is preliminary data.</text>
</comment>
<dbReference type="Proteomes" id="UP000257109">
    <property type="component" value="Unassembled WGS sequence"/>
</dbReference>
<evidence type="ECO:0000313" key="1">
    <source>
        <dbReference type="EMBL" id="RDX85669.1"/>
    </source>
</evidence>
<name>A0A371G522_MUCPR</name>
<dbReference type="STRING" id="157652.A0A371G522"/>
<reference evidence="1" key="1">
    <citation type="submission" date="2018-05" db="EMBL/GenBank/DDBJ databases">
        <title>Draft genome of Mucuna pruriens seed.</title>
        <authorList>
            <person name="Nnadi N.E."/>
            <person name="Vos R."/>
            <person name="Hasami M.H."/>
            <person name="Devisetty U.K."/>
            <person name="Aguiy J.C."/>
        </authorList>
    </citation>
    <scope>NUCLEOTIDE SEQUENCE [LARGE SCALE GENOMIC DNA]</scope>
    <source>
        <strain evidence="1">JCA_2017</strain>
    </source>
</reference>
<sequence length="388" mass="43248">MPYFHSYLALPSHSRRHLGPPLPQAQPRHPPAEDVADAVKPRHEFVSGFAGSVALALITKNEALLWIDGRFFSLAEQEFSDQWKLMCIGKGLAVDPWMADVKFCSACVSYASAAYRHRPSLAATVDRRRLPPSTAADCRRKVLSQYPVTENRRLLLSLPRCCLPSSDRRSLPQAYRSVRWLISYLFQLQKIWWEVLQLNCYLSSFVHCLKVKMITASSVSQGTIGIAVENSAMVASRGRGRSSRGTRGILRNGKAESIAMVSSVRNKLIIVLLIGVSVADLEPEFQPLLQDMTSRLLIFLPQLETDLSSFPDSPESNLRFLAMLAGPLYPILHVVNESITDLDVSKSSQLSPTLTVSSNFELHSPTLYCSGLGFPFLDFHRISLSVPY</sequence>
<dbReference type="Gene3D" id="3.40.350.10">
    <property type="entry name" value="Creatinase/prolidase N-terminal domain"/>
    <property type="match status" value="1"/>
</dbReference>
<evidence type="ECO:0000313" key="2">
    <source>
        <dbReference type="Proteomes" id="UP000257109"/>
    </source>
</evidence>
<keyword evidence="2" id="KW-1185">Reference proteome</keyword>
<dbReference type="AlphaFoldDB" id="A0A371G522"/>
<dbReference type="OrthoDB" id="1739806at2759"/>
<dbReference type="PANTHER" id="PTHR35833">
    <property type="entry name" value="GALACTOSE-BINDING DOMAIN-LIKE, ARMADILLO-TYPE FOLD PROTEIN-RELATED"/>
    <property type="match status" value="1"/>
</dbReference>
<proteinExistence type="predicted"/>
<protein>
    <submittedName>
        <fullName evidence="1">Xaa-Pro aminopeptidase app-1</fullName>
    </submittedName>
</protein>
<dbReference type="PANTHER" id="PTHR35833:SF1">
    <property type="entry name" value="GALACTOSE-BINDING DOMAIN-CONTAINING PROTEIN"/>
    <property type="match status" value="1"/>
</dbReference>
<gene>
    <name evidence="1" type="primary">app-1</name>
    <name evidence="1" type="ORF">CR513_33111</name>
</gene>